<dbReference type="AlphaFoldDB" id="A0A369M4K1"/>
<comment type="caution">
    <text evidence="2">The sequence shown here is derived from an EMBL/GenBank/DDBJ whole genome shotgun (WGS) entry which is preliminary data.</text>
</comment>
<proteinExistence type="predicted"/>
<feature type="compositionally biased region" description="Low complexity" evidence="1">
    <location>
        <begin position="37"/>
        <end position="54"/>
    </location>
</feature>
<feature type="compositionally biased region" description="Low complexity" evidence="1">
    <location>
        <begin position="147"/>
        <end position="157"/>
    </location>
</feature>
<dbReference type="Proteomes" id="UP000254000">
    <property type="component" value="Unassembled WGS sequence"/>
</dbReference>
<evidence type="ECO:0000313" key="2">
    <source>
        <dbReference type="EMBL" id="RDB66362.1"/>
    </source>
</evidence>
<feature type="compositionally biased region" description="Polar residues" evidence="1">
    <location>
        <begin position="75"/>
        <end position="93"/>
    </location>
</feature>
<feature type="compositionally biased region" description="Low complexity" evidence="1">
    <location>
        <begin position="64"/>
        <end position="74"/>
    </location>
</feature>
<organism evidence="2 3">
    <name type="scientific">Gordonibacter pamelaeae</name>
    <dbReference type="NCBI Taxonomy" id="471189"/>
    <lineage>
        <taxon>Bacteria</taxon>
        <taxon>Bacillati</taxon>
        <taxon>Actinomycetota</taxon>
        <taxon>Coriobacteriia</taxon>
        <taxon>Eggerthellales</taxon>
        <taxon>Eggerthellaceae</taxon>
        <taxon>Gordonibacter</taxon>
    </lineage>
</organism>
<keyword evidence="3" id="KW-1185">Reference proteome</keyword>
<dbReference type="EMBL" id="PPTS01000002">
    <property type="protein sequence ID" value="RDB66362.1"/>
    <property type="molecule type" value="Genomic_DNA"/>
</dbReference>
<reference evidence="2 3" key="1">
    <citation type="journal article" date="2018" name="Elife">
        <title>Discovery and characterization of a prevalent human gut bacterial enzyme sufficient for the inactivation of a family of plant toxins.</title>
        <authorList>
            <person name="Koppel N."/>
            <person name="Bisanz J.E."/>
            <person name="Pandelia M.E."/>
            <person name="Turnbaugh P.J."/>
            <person name="Balskus E.P."/>
        </authorList>
    </citation>
    <scope>NUCLEOTIDE SEQUENCE [LARGE SCALE GENOMIC DNA]</scope>
    <source>
        <strain evidence="2 3">3C</strain>
    </source>
</reference>
<sequence>MTEWKPVSFMRMAMTPKTSVAARQKTPTAMCIDAARTRSAPAPAAPAISETASTWAEKPPTPSTAPSTAATVSSLFTEGSSNAPAFSSISTTRAEPPSSEKPSICSGVASVAQDGSGTARWASPDAHENSAASAPTIRSSALRRRPSASFPRLTQRQ</sequence>
<accession>A0A369M4K1</accession>
<gene>
    <name evidence="2" type="ORF">C1877_04045</name>
</gene>
<evidence type="ECO:0000256" key="1">
    <source>
        <dbReference type="SAM" id="MobiDB-lite"/>
    </source>
</evidence>
<name>A0A369M4K1_9ACTN</name>
<evidence type="ECO:0000313" key="3">
    <source>
        <dbReference type="Proteomes" id="UP000254000"/>
    </source>
</evidence>
<feature type="region of interest" description="Disordered" evidence="1">
    <location>
        <begin position="36"/>
        <end position="157"/>
    </location>
</feature>
<protein>
    <submittedName>
        <fullName evidence="2">Uncharacterized protein</fullName>
    </submittedName>
</protein>